<organism evidence="2 3">
    <name type="scientific">Rugosimonospora africana</name>
    <dbReference type="NCBI Taxonomy" id="556532"/>
    <lineage>
        <taxon>Bacteria</taxon>
        <taxon>Bacillati</taxon>
        <taxon>Actinomycetota</taxon>
        <taxon>Actinomycetes</taxon>
        <taxon>Micromonosporales</taxon>
        <taxon>Micromonosporaceae</taxon>
        <taxon>Rugosimonospora</taxon>
    </lineage>
</organism>
<dbReference type="EMBL" id="BONZ01000064">
    <property type="protein sequence ID" value="GIH18165.1"/>
    <property type="molecule type" value="Genomic_DNA"/>
</dbReference>
<reference evidence="2" key="1">
    <citation type="submission" date="2021-01" db="EMBL/GenBank/DDBJ databases">
        <title>Whole genome shotgun sequence of Rugosimonospora africana NBRC 104875.</title>
        <authorList>
            <person name="Komaki H."/>
            <person name="Tamura T."/>
        </authorList>
    </citation>
    <scope>NUCLEOTIDE SEQUENCE</scope>
    <source>
        <strain evidence="2">NBRC 104875</strain>
    </source>
</reference>
<dbReference type="RefSeq" id="WP_203921703.1">
    <property type="nucleotide sequence ID" value="NZ_BONZ01000064.1"/>
</dbReference>
<sequence length="125" mass="14632">MRLRTDDDIYRARLVYLGPPGYTLPFQLPYAQYGLFVLLVPLFMFVHYLFTLHFDLFPAWEIALAMVATSYIFRHVDPDRPARMVIRTALTDWRSTREPSVEKREARLVASRVRISESIIGRDAP</sequence>
<dbReference type="AlphaFoldDB" id="A0A8J3QVB6"/>
<evidence type="ECO:0000256" key="1">
    <source>
        <dbReference type="SAM" id="Phobius"/>
    </source>
</evidence>
<feature type="transmembrane region" description="Helical" evidence="1">
    <location>
        <begin position="30"/>
        <end position="50"/>
    </location>
</feature>
<evidence type="ECO:0000313" key="2">
    <source>
        <dbReference type="EMBL" id="GIH18165.1"/>
    </source>
</evidence>
<comment type="caution">
    <text evidence="2">The sequence shown here is derived from an EMBL/GenBank/DDBJ whole genome shotgun (WGS) entry which is preliminary data.</text>
</comment>
<keyword evidence="1" id="KW-0812">Transmembrane</keyword>
<keyword evidence="1" id="KW-1133">Transmembrane helix</keyword>
<name>A0A8J3QVB6_9ACTN</name>
<evidence type="ECO:0000313" key="3">
    <source>
        <dbReference type="Proteomes" id="UP000642748"/>
    </source>
</evidence>
<keyword evidence="3" id="KW-1185">Reference proteome</keyword>
<keyword evidence="1" id="KW-0472">Membrane</keyword>
<accession>A0A8J3QVB6</accession>
<dbReference type="Proteomes" id="UP000642748">
    <property type="component" value="Unassembled WGS sequence"/>
</dbReference>
<gene>
    <name evidence="2" type="ORF">Raf01_63370</name>
</gene>
<protein>
    <recommendedName>
        <fullName evidence="4">TcpE family protein</fullName>
    </recommendedName>
</protein>
<feature type="transmembrane region" description="Helical" evidence="1">
    <location>
        <begin position="56"/>
        <end position="73"/>
    </location>
</feature>
<evidence type="ECO:0008006" key="4">
    <source>
        <dbReference type="Google" id="ProtNLM"/>
    </source>
</evidence>
<proteinExistence type="predicted"/>